<dbReference type="GO" id="GO:0045259">
    <property type="term" value="C:proton-transporting ATP synthase complex"/>
    <property type="evidence" value="ECO:0007669"/>
    <property type="project" value="UniProtKB-KW"/>
</dbReference>
<dbReference type="PRINTS" id="PR00125">
    <property type="entry name" value="ATPASEDELTA"/>
</dbReference>
<dbReference type="AlphaFoldDB" id="A0A9D1EP98"/>
<organism evidence="8 9">
    <name type="scientific">Candidatus Faeciplasma gallinarum</name>
    <dbReference type="NCBI Taxonomy" id="2840799"/>
    <lineage>
        <taxon>Bacteria</taxon>
        <taxon>Bacillati</taxon>
        <taxon>Bacillota</taxon>
        <taxon>Clostridia</taxon>
        <taxon>Eubacteriales</taxon>
        <taxon>Oscillospiraceae</taxon>
        <taxon>Oscillospiraceae incertae sedis</taxon>
        <taxon>Candidatus Faeciplasma</taxon>
    </lineage>
</organism>
<evidence type="ECO:0000313" key="9">
    <source>
        <dbReference type="Proteomes" id="UP000823982"/>
    </source>
</evidence>
<name>A0A9D1EP98_9FIRM</name>
<accession>A0A9D1EP98</accession>
<proteinExistence type="inferred from homology"/>
<keyword evidence="3 7" id="KW-0375">Hydrogen ion transport</keyword>
<dbReference type="NCBIfam" id="TIGR01145">
    <property type="entry name" value="ATP_synt_delta"/>
    <property type="match status" value="1"/>
</dbReference>
<dbReference type="PANTHER" id="PTHR11910">
    <property type="entry name" value="ATP SYNTHASE DELTA CHAIN"/>
    <property type="match status" value="1"/>
</dbReference>
<dbReference type="SUPFAM" id="SSF47928">
    <property type="entry name" value="N-terminal domain of the delta subunit of the F1F0-ATP synthase"/>
    <property type="match status" value="1"/>
</dbReference>
<evidence type="ECO:0000256" key="7">
    <source>
        <dbReference type="HAMAP-Rule" id="MF_01416"/>
    </source>
</evidence>
<dbReference type="GO" id="GO:0046933">
    <property type="term" value="F:proton-transporting ATP synthase activity, rotational mechanism"/>
    <property type="evidence" value="ECO:0007669"/>
    <property type="project" value="UniProtKB-UniRule"/>
</dbReference>
<dbReference type="GO" id="GO:0005886">
    <property type="term" value="C:plasma membrane"/>
    <property type="evidence" value="ECO:0007669"/>
    <property type="project" value="UniProtKB-SubCell"/>
</dbReference>
<dbReference type="HAMAP" id="MF_01416">
    <property type="entry name" value="ATP_synth_delta_bact"/>
    <property type="match status" value="1"/>
</dbReference>
<gene>
    <name evidence="7 8" type="primary">atpH</name>
    <name evidence="8" type="ORF">IAD01_04275</name>
</gene>
<evidence type="ECO:0000256" key="4">
    <source>
        <dbReference type="ARBA" id="ARBA00023065"/>
    </source>
</evidence>
<evidence type="ECO:0000256" key="2">
    <source>
        <dbReference type="ARBA" id="ARBA00022448"/>
    </source>
</evidence>
<keyword evidence="5 7" id="KW-0472">Membrane</keyword>
<dbReference type="InterPro" id="IPR026015">
    <property type="entry name" value="ATP_synth_OSCP/delta_N_sf"/>
</dbReference>
<sequence>MMSSSEHIRYAQEFGRAVYDLARERGVQTQVLNGFETVAKVFEDKPEFLRLLSNPRLGVSEREELVNSVFGGRIEPVLLNAVKLLAAKRRCGMLESCLQEYRALYCRENNILAVKVTSAVELDEVQKSKLCKTLEKKTGSKVLLHCRTDPSCLGGICLEYDGKRYDASVRQKLSSLRESLKSDC</sequence>
<dbReference type="Proteomes" id="UP000823982">
    <property type="component" value="Unassembled WGS sequence"/>
</dbReference>
<evidence type="ECO:0000256" key="5">
    <source>
        <dbReference type="ARBA" id="ARBA00023136"/>
    </source>
</evidence>
<comment type="function">
    <text evidence="7">This protein is part of the stalk that links CF(0) to CF(1). It either transmits conformational changes from CF(0) to CF(1) or is implicated in proton conduction.</text>
</comment>
<dbReference type="EMBL" id="DVIR01000039">
    <property type="protein sequence ID" value="HIS24602.1"/>
    <property type="molecule type" value="Genomic_DNA"/>
</dbReference>
<keyword evidence="4 7" id="KW-0406">Ion transport</keyword>
<dbReference type="InterPro" id="IPR000711">
    <property type="entry name" value="ATPase_OSCP/dsu"/>
</dbReference>
<comment type="function">
    <text evidence="7">F(1)F(0) ATP synthase produces ATP from ADP in the presence of a proton or sodium gradient. F-type ATPases consist of two structural domains, F(1) containing the extramembraneous catalytic core and F(0) containing the membrane proton channel, linked together by a central stalk and a peripheral stalk. During catalysis, ATP synthesis in the catalytic domain of F(1) is coupled via a rotary mechanism of the central stalk subunits to proton translocation.</text>
</comment>
<keyword evidence="7" id="KW-1003">Cell membrane</keyword>
<reference evidence="8" key="2">
    <citation type="journal article" date="2021" name="PeerJ">
        <title>Extensive microbial diversity within the chicken gut microbiome revealed by metagenomics and culture.</title>
        <authorList>
            <person name="Gilroy R."/>
            <person name="Ravi A."/>
            <person name="Getino M."/>
            <person name="Pursley I."/>
            <person name="Horton D.L."/>
            <person name="Alikhan N.F."/>
            <person name="Baker D."/>
            <person name="Gharbi K."/>
            <person name="Hall N."/>
            <person name="Watson M."/>
            <person name="Adriaenssens E.M."/>
            <person name="Foster-Nyarko E."/>
            <person name="Jarju S."/>
            <person name="Secka A."/>
            <person name="Antonio M."/>
            <person name="Oren A."/>
            <person name="Chaudhuri R.R."/>
            <person name="La Ragione R."/>
            <person name="Hildebrand F."/>
            <person name="Pallen M.J."/>
        </authorList>
    </citation>
    <scope>NUCLEOTIDE SEQUENCE</scope>
    <source>
        <strain evidence="8">CHK157-1446</strain>
    </source>
</reference>
<comment type="caution">
    <text evidence="8">The sequence shown here is derived from an EMBL/GenBank/DDBJ whole genome shotgun (WGS) entry which is preliminary data.</text>
</comment>
<protein>
    <recommendedName>
        <fullName evidence="7">ATP synthase subunit delta</fullName>
    </recommendedName>
    <alternativeName>
        <fullName evidence="7">ATP synthase F(1) sector subunit delta</fullName>
    </alternativeName>
    <alternativeName>
        <fullName evidence="7">F-type ATPase subunit delta</fullName>
        <shortName evidence="7">F-ATPase subunit delta</shortName>
    </alternativeName>
</protein>
<comment type="similarity">
    <text evidence="7">Belongs to the ATPase delta chain family.</text>
</comment>
<keyword evidence="7" id="KW-0139">CF(1)</keyword>
<evidence type="ECO:0000256" key="3">
    <source>
        <dbReference type="ARBA" id="ARBA00022781"/>
    </source>
</evidence>
<evidence type="ECO:0000313" key="8">
    <source>
        <dbReference type="EMBL" id="HIS24602.1"/>
    </source>
</evidence>
<keyword evidence="6 7" id="KW-0066">ATP synthesis</keyword>
<evidence type="ECO:0000256" key="6">
    <source>
        <dbReference type="ARBA" id="ARBA00023310"/>
    </source>
</evidence>
<dbReference type="Gene3D" id="1.10.520.20">
    <property type="entry name" value="N-terminal domain of the delta subunit of the F1F0-ATP synthase"/>
    <property type="match status" value="1"/>
</dbReference>
<evidence type="ECO:0000256" key="1">
    <source>
        <dbReference type="ARBA" id="ARBA00004370"/>
    </source>
</evidence>
<keyword evidence="2 7" id="KW-0813">Transport</keyword>
<reference evidence="8" key="1">
    <citation type="submission" date="2020-10" db="EMBL/GenBank/DDBJ databases">
        <authorList>
            <person name="Gilroy R."/>
        </authorList>
    </citation>
    <scope>NUCLEOTIDE SEQUENCE</scope>
    <source>
        <strain evidence="8">CHK157-1446</strain>
    </source>
</reference>
<comment type="subcellular location">
    <subcellularLocation>
        <location evidence="7">Cell membrane</location>
        <topology evidence="7">Peripheral membrane protein</topology>
    </subcellularLocation>
    <subcellularLocation>
        <location evidence="1">Membrane</location>
    </subcellularLocation>
</comment>
<dbReference type="Pfam" id="PF00213">
    <property type="entry name" value="OSCP"/>
    <property type="match status" value="1"/>
</dbReference>